<proteinExistence type="predicted"/>
<feature type="chain" id="PRO_5012525532" description="DRBM domain-containing protein" evidence="2">
    <location>
        <begin position="22"/>
        <end position="915"/>
    </location>
</feature>
<sequence>MARRSPLSLIVALALAAVAVRFVGPAFAPGLNRRDVLASLSAATVATVGTQAAWADAQGEPVTCLARYGPQVLGLKAAVEKGDMETVLKKEPKFKALNSYWRNQPGFFEKKSELSEKIMEAADAGKKDEVKKLYAEYVSDPVFEAFRVPVKRAKDTVTIYSYGAGKSSYEKCSGAPPTGYHPGHPQGVFLPQPGIHAGQAGATSTSGSRGSVGSSPASSPVEDSGLSKGSISQLQEFVQGAKLFPMPPNCPVLQWDYDTRMVGTTLEFRAVCSFLLDGVAHHTVGIWRPSKKLAQRDAAERTLGLFVSRWASLITLDELAGTRDQDPLPEARSEVELLEKFCQRLSWDCPAAVSWSHRWEDGLCQAFAEVRLLDVPHTFPSKSHSTQEEAYEDAARRVLWYLQCPGYEEKFEPDTSYVKAVAQDIPEPSACWNKDDNLQEGEKSLAEKQSFILRVQDRLQQAFGQLESGKPVWYWSFERDLKDKGWPPLFRANVTVPLVNRSFLGPWERGQCQAQIQACIVQGDNCTNLAISRRRVPSNQWINEQYTASPWLSADVRQIRNMKPELPTVKVVIVANIIDPTGFDTLAHATDRTLFSRLLFITRKKLNHVTIARLLLQDLMAEDEELHDETVILNYAHRADAGALAEGGGDQVRQVLAAVVARQQAHEEAEGQSIAETTDGGEASAAMPSEIMMDPSRWIPSLGAEQWSNGEVKEALSGGCHAVHNSTQTEEEDLASDKLDAKNNSEARRFIADAMGDCTPSTRAYDVVALWTLRRPCPRLPEAVGAEGVQANDRSRLDLVVYGATANTGAWGRTEGAARRNFWSWALRLEAAGALLRSVSFATWSGSEPSARRRLLAGPGVGGEPFLSRSSSPLRARPWALRGWQPRDLGHDDSALDPVVHLAADEGPSRLPLRP</sequence>
<dbReference type="Gene3D" id="1.20.120.1740">
    <property type="entry name" value="Sodium ion translocating NADH-quinone reductase subunit C-like"/>
    <property type="match status" value="1"/>
</dbReference>
<feature type="region of interest" description="Disordered" evidence="1">
    <location>
        <begin position="172"/>
        <end position="227"/>
    </location>
</feature>
<keyword evidence="4" id="KW-1185">Reference proteome</keyword>
<feature type="compositionally biased region" description="Low complexity" evidence="1">
    <location>
        <begin position="197"/>
        <end position="221"/>
    </location>
</feature>
<reference evidence="3 4" key="1">
    <citation type="submission" date="2016-02" db="EMBL/GenBank/DDBJ databases">
        <title>Genome analysis of coral dinoflagellate symbionts highlights evolutionary adaptations to a symbiotic lifestyle.</title>
        <authorList>
            <person name="Aranda M."/>
            <person name="Li Y."/>
            <person name="Liew Y.J."/>
            <person name="Baumgarten S."/>
            <person name="Simakov O."/>
            <person name="Wilson M."/>
            <person name="Piel J."/>
            <person name="Ashoor H."/>
            <person name="Bougouffa S."/>
            <person name="Bajic V.B."/>
            <person name="Ryu T."/>
            <person name="Ravasi T."/>
            <person name="Bayer T."/>
            <person name="Micklem G."/>
            <person name="Kim H."/>
            <person name="Bhak J."/>
            <person name="Lajeunesse T.C."/>
            <person name="Voolstra C.R."/>
        </authorList>
    </citation>
    <scope>NUCLEOTIDE SEQUENCE [LARGE SCALE GENOMIC DNA]</scope>
    <source>
        <strain evidence="3 4">CCMP2467</strain>
    </source>
</reference>
<organism evidence="3 4">
    <name type="scientific">Symbiodinium microadriaticum</name>
    <name type="common">Dinoflagellate</name>
    <name type="synonym">Zooxanthella microadriatica</name>
    <dbReference type="NCBI Taxonomy" id="2951"/>
    <lineage>
        <taxon>Eukaryota</taxon>
        <taxon>Sar</taxon>
        <taxon>Alveolata</taxon>
        <taxon>Dinophyceae</taxon>
        <taxon>Suessiales</taxon>
        <taxon>Symbiodiniaceae</taxon>
        <taxon>Symbiodinium</taxon>
    </lineage>
</organism>
<keyword evidence="2" id="KW-0732">Signal</keyword>
<gene>
    <name evidence="3" type="ORF">AK812_SmicGene35999</name>
</gene>
<comment type="caution">
    <text evidence="3">The sequence shown here is derived from an EMBL/GenBank/DDBJ whole genome shotgun (WGS) entry which is preliminary data.</text>
</comment>
<feature type="signal peptide" evidence="2">
    <location>
        <begin position="1"/>
        <end position="21"/>
    </location>
</feature>
<evidence type="ECO:0000313" key="4">
    <source>
        <dbReference type="Proteomes" id="UP000186817"/>
    </source>
</evidence>
<evidence type="ECO:0000256" key="2">
    <source>
        <dbReference type="SAM" id="SignalP"/>
    </source>
</evidence>
<dbReference type="InterPro" id="IPR006311">
    <property type="entry name" value="TAT_signal"/>
</dbReference>
<accession>A0A1Q9CK84</accession>
<dbReference type="Proteomes" id="UP000186817">
    <property type="component" value="Unassembled WGS sequence"/>
</dbReference>
<evidence type="ECO:0000313" key="3">
    <source>
        <dbReference type="EMBL" id="OLP83267.1"/>
    </source>
</evidence>
<dbReference type="OrthoDB" id="439032at2759"/>
<protein>
    <recommendedName>
        <fullName evidence="5">DRBM domain-containing protein</fullName>
    </recommendedName>
</protein>
<dbReference type="AlphaFoldDB" id="A0A1Q9CK84"/>
<name>A0A1Q9CK84_SYMMI</name>
<dbReference type="PROSITE" id="PS51318">
    <property type="entry name" value="TAT"/>
    <property type="match status" value="1"/>
</dbReference>
<evidence type="ECO:0008006" key="5">
    <source>
        <dbReference type="Google" id="ProtNLM"/>
    </source>
</evidence>
<dbReference type="EMBL" id="LSRX01001128">
    <property type="protein sequence ID" value="OLP83267.1"/>
    <property type="molecule type" value="Genomic_DNA"/>
</dbReference>
<evidence type="ECO:0000256" key="1">
    <source>
        <dbReference type="SAM" id="MobiDB-lite"/>
    </source>
</evidence>